<dbReference type="RefSeq" id="WP_322809810.1">
    <property type="nucleotide sequence ID" value="NZ_JAVBVO010000024.1"/>
</dbReference>
<gene>
    <name evidence="1" type="ORF">RAK27_18535</name>
</gene>
<comment type="caution">
    <text evidence="1">The sequence shown here is derived from an EMBL/GenBank/DDBJ whole genome shotgun (WGS) entry which is preliminary data.</text>
</comment>
<evidence type="ECO:0000313" key="2">
    <source>
        <dbReference type="Proteomes" id="UP001290462"/>
    </source>
</evidence>
<reference evidence="1" key="1">
    <citation type="submission" date="2023-08" db="EMBL/GenBank/DDBJ databases">
        <title>Genomic characterization of piscicolin 126 produced by Carnobacterium maltaromaticum CM22 strain isolated from salmon (Salmo salar).</title>
        <authorList>
            <person name="Gonzalez-Gragera E."/>
            <person name="Garcia-Lopez J.D."/>
            <person name="Teso-Perez C."/>
            <person name="Gimenez-Hernandez I."/>
            <person name="Peralta-Sanchez J.M."/>
            <person name="Valdivia E."/>
            <person name="Montalban-Lopez M."/>
            <person name="Martin-Platero A.M."/>
            <person name="Banos A."/>
            <person name="Martinez-Bueno M."/>
        </authorList>
    </citation>
    <scope>NUCLEOTIDE SEQUENCE</scope>
    <source>
        <strain evidence="1">CM22</strain>
    </source>
</reference>
<sequence length="70" mass="8125">MNNAKKQNEIENKCVERLKKNISIANSYGLSLEDYSEFELLIDKITPNKNSNDFPDFILDEGFVEHFVIT</sequence>
<dbReference type="EMBL" id="JAVBVO010000024">
    <property type="protein sequence ID" value="MDZ5760642.1"/>
    <property type="molecule type" value="Genomic_DNA"/>
</dbReference>
<proteinExistence type="predicted"/>
<evidence type="ECO:0000313" key="1">
    <source>
        <dbReference type="EMBL" id="MDZ5760642.1"/>
    </source>
</evidence>
<accession>A0AAW9JVU8</accession>
<name>A0AAW9JVU8_CARML</name>
<protein>
    <submittedName>
        <fullName evidence="1">Uncharacterized protein</fullName>
    </submittedName>
</protein>
<dbReference type="AlphaFoldDB" id="A0AAW9JVU8"/>
<organism evidence="1 2">
    <name type="scientific">Carnobacterium maltaromaticum</name>
    <name type="common">Carnobacterium piscicola</name>
    <dbReference type="NCBI Taxonomy" id="2751"/>
    <lineage>
        <taxon>Bacteria</taxon>
        <taxon>Bacillati</taxon>
        <taxon>Bacillota</taxon>
        <taxon>Bacilli</taxon>
        <taxon>Lactobacillales</taxon>
        <taxon>Carnobacteriaceae</taxon>
        <taxon>Carnobacterium</taxon>
    </lineage>
</organism>
<dbReference type="Proteomes" id="UP001290462">
    <property type="component" value="Unassembled WGS sequence"/>
</dbReference>